<dbReference type="SUPFAM" id="SSF53300">
    <property type="entry name" value="vWA-like"/>
    <property type="match status" value="1"/>
</dbReference>
<keyword evidence="1" id="KW-0472">Membrane</keyword>
<dbReference type="CDD" id="cd00198">
    <property type="entry name" value="vWFA"/>
    <property type="match status" value="1"/>
</dbReference>
<feature type="transmembrane region" description="Helical" evidence="1">
    <location>
        <begin position="428"/>
        <end position="453"/>
    </location>
</feature>
<accession>A0A9J6BG71</accession>
<dbReference type="Gene3D" id="3.40.50.410">
    <property type="entry name" value="von Willebrand factor, type A domain"/>
    <property type="match status" value="1"/>
</dbReference>
<protein>
    <recommendedName>
        <fullName evidence="5">VWFA domain-containing protein</fullName>
    </recommendedName>
</protein>
<feature type="chain" id="PRO_5039943756" description="VWFA domain-containing protein" evidence="2">
    <location>
        <begin position="21"/>
        <end position="454"/>
    </location>
</feature>
<comment type="caution">
    <text evidence="3">The sequence shown here is derived from an EMBL/GenBank/DDBJ whole genome shotgun (WGS) entry which is preliminary data.</text>
</comment>
<dbReference type="InterPro" id="IPR036465">
    <property type="entry name" value="vWFA_dom_sf"/>
</dbReference>
<keyword evidence="1" id="KW-0812">Transmembrane</keyword>
<reference evidence="3" key="1">
    <citation type="submission" date="2021-03" db="EMBL/GenBank/DDBJ databases">
        <title>Chromosome level genome of the anhydrobiotic midge Polypedilum vanderplanki.</title>
        <authorList>
            <person name="Yoshida Y."/>
            <person name="Kikawada T."/>
            <person name="Gusev O."/>
        </authorList>
    </citation>
    <scope>NUCLEOTIDE SEQUENCE</scope>
    <source>
        <strain evidence="3">NIAS01</strain>
        <tissue evidence="3">Whole body or cell culture</tissue>
    </source>
</reference>
<keyword evidence="2" id="KW-0732">Signal</keyword>
<dbReference type="AlphaFoldDB" id="A0A9J6BG71"/>
<dbReference type="EMBL" id="JADBJN010000004">
    <property type="protein sequence ID" value="KAG5668491.1"/>
    <property type="molecule type" value="Genomic_DNA"/>
</dbReference>
<organism evidence="3 4">
    <name type="scientific">Polypedilum vanderplanki</name>
    <name type="common">Sleeping chironomid midge</name>
    <dbReference type="NCBI Taxonomy" id="319348"/>
    <lineage>
        <taxon>Eukaryota</taxon>
        <taxon>Metazoa</taxon>
        <taxon>Ecdysozoa</taxon>
        <taxon>Arthropoda</taxon>
        <taxon>Hexapoda</taxon>
        <taxon>Insecta</taxon>
        <taxon>Pterygota</taxon>
        <taxon>Neoptera</taxon>
        <taxon>Endopterygota</taxon>
        <taxon>Diptera</taxon>
        <taxon>Nematocera</taxon>
        <taxon>Chironomoidea</taxon>
        <taxon>Chironomidae</taxon>
        <taxon>Chironominae</taxon>
        <taxon>Polypedilum</taxon>
        <taxon>Polypedilum</taxon>
    </lineage>
</organism>
<gene>
    <name evidence="3" type="ORF">PVAND_016430</name>
</gene>
<evidence type="ECO:0000313" key="3">
    <source>
        <dbReference type="EMBL" id="KAG5668491.1"/>
    </source>
</evidence>
<proteinExistence type="predicted"/>
<dbReference type="Proteomes" id="UP001107558">
    <property type="component" value="Chromosome 4"/>
</dbReference>
<evidence type="ECO:0000256" key="2">
    <source>
        <dbReference type="SAM" id="SignalP"/>
    </source>
</evidence>
<keyword evidence="1" id="KW-1133">Transmembrane helix</keyword>
<feature type="signal peptide" evidence="2">
    <location>
        <begin position="1"/>
        <end position="20"/>
    </location>
</feature>
<dbReference type="GO" id="GO:0032991">
    <property type="term" value="C:protein-containing complex"/>
    <property type="evidence" value="ECO:0007669"/>
    <property type="project" value="UniProtKB-ARBA"/>
</dbReference>
<evidence type="ECO:0000313" key="4">
    <source>
        <dbReference type="Proteomes" id="UP001107558"/>
    </source>
</evidence>
<sequence length="454" mass="51278">MKFCLIFFVLSFHCFMINNCDELLRVYPSKKTNIANIATIEYKAPSDNKTKTQNLETVLILDISGSMGSSVNRIITRVLPLFFKKLNYSDSARINLITFETSAQYFNMTVKEFQTSNIKDLGSTHINPAIQKLRDFTETFKLNNVDAIRILTISDGDVGDIIDASKTAEALAFFLKSLPISINSQGIRWESSNADTRALSGLVNLNNVNKPRMIDSKVSHSDDKIAESWADLFKDDNLTEYFISIRSNEKIFLKSPWDKNPIDKLPLIDGKNIFWITNITKDIRIDKMPVNIDEKQNVTYRMIYDILKDKFYDIVAQIKNLKIMNTTQAFENVEEIVNYFKKLETEVPPPNGTKKISEVFEEIAKDNKTFTMNSQQLADYLKVNDEIVFEEPPTKSTPTIKNTTITPNAEKLKMKVNETSFFITPQGIATVAVGSFVATGAIFGLVAGLAALIG</sequence>
<name>A0A9J6BG71_POLVA</name>
<dbReference type="OrthoDB" id="10670598at2759"/>
<keyword evidence="4" id="KW-1185">Reference proteome</keyword>
<evidence type="ECO:0000256" key="1">
    <source>
        <dbReference type="SAM" id="Phobius"/>
    </source>
</evidence>
<evidence type="ECO:0008006" key="5">
    <source>
        <dbReference type="Google" id="ProtNLM"/>
    </source>
</evidence>